<gene>
    <name evidence="7" type="primary">fecI_1</name>
    <name evidence="7" type="ORF">LMG26788_00024</name>
</gene>
<keyword evidence="8" id="KW-1185">Reference proteome</keyword>
<dbReference type="PANTHER" id="PTHR43133:SF63">
    <property type="entry name" value="RNA POLYMERASE SIGMA FACTOR FECI-RELATED"/>
    <property type="match status" value="1"/>
</dbReference>
<feature type="domain" description="RNA polymerase sigma factor 70 region 4 type 2" evidence="6">
    <location>
        <begin position="112"/>
        <end position="164"/>
    </location>
</feature>
<dbReference type="InterPro" id="IPR007627">
    <property type="entry name" value="RNA_pol_sigma70_r2"/>
</dbReference>
<organism evidence="7 8">
    <name type="scientific">Achromobacter pulmonis</name>
    <dbReference type="NCBI Taxonomy" id="1389932"/>
    <lineage>
        <taxon>Bacteria</taxon>
        <taxon>Pseudomonadati</taxon>
        <taxon>Pseudomonadota</taxon>
        <taxon>Betaproteobacteria</taxon>
        <taxon>Burkholderiales</taxon>
        <taxon>Alcaligenaceae</taxon>
        <taxon>Achromobacter</taxon>
    </lineage>
</organism>
<dbReference type="EMBL" id="CADIKZ010000001">
    <property type="protein sequence ID" value="CAB3816169.1"/>
    <property type="molecule type" value="Genomic_DNA"/>
</dbReference>
<comment type="similarity">
    <text evidence="1">Belongs to the sigma-70 factor family. ECF subfamily.</text>
</comment>
<dbReference type="GO" id="GO:0006352">
    <property type="term" value="P:DNA-templated transcription initiation"/>
    <property type="evidence" value="ECO:0007669"/>
    <property type="project" value="InterPro"/>
</dbReference>
<dbReference type="NCBIfam" id="NF009180">
    <property type="entry name" value="PRK12528.1"/>
    <property type="match status" value="1"/>
</dbReference>
<dbReference type="NCBIfam" id="NF007232">
    <property type="entry name" value="PRK09651.1"/>
    <property type="match status" value="1"/>
</dbReference>
<evidence type="ECO:0000313" key="8">
    <source>
        <dbReference type="Proteomes" id="UP000494203"/>
    </source>
</evidence>
<evidence type="ECO:0000259" key="5">
    <source>
        <dbReference type="Pfam" id="PF04542"/>
    </source>
</evidence>
<evidence type="ECO:0000313" key="7">
    <source>
        <dbReference type="EMBL" id="CAB3816169.1"/>
    </source>
</evidence>
<dbReference type="InterPro" id="IPR036388">
    <property type="entry name" value="WH-like_DNA-bd_sf"/>
</dbReference>
<dbReference type="NCBIfam" id="NF008889">
    <property type="entry name" value="PRK11924.1-1"/>
    <property type="match status" value="1"/>
</dbReference>
<name>A0A6S7BSJ1_9BURK</name>
<sequence length="170" mass="19474">MTARLAPDHDHVCALYADHHHWLVTWLRRKLGCGFDAADIAHDTFHRLLVQPERARALHEPRAYLTTLAHGLAVDHIRRRRLERAYLDEIALLPEEHAPSPETRALLFEALVRIDRMLDGLSAKAKKAFLMSRLDGMTYPDIAAALRVSLSSVEKYMATAIRHCYELRYG</sequence>
<accession>A0A6S7BSJ1</accession>
<evidence type="ECO:0000256" key="3">
    <source>
        <dbReference type="ARBA" id="ARBA00023082"/>
    </source>
</evidence>
<dbReference type="GO" id="GO:0003677">
    <property type="term" value="F:DNA binding"/>
    <property type="evidence" value="ECO:0007669"/>
    <property type="project" value="InterPro"/>
</dbReference>
<dbReference type="SUPFAM" id="SSF88946">
    <property type="entry name" value="Sigma2 domain of RNA polymerase sigma factors"/>
    <property type="match status" value="1"/>
</dbReference>
<dbReference type="PANTHER" id="PTHR43133">
    <property type="entry name" value="RNA POLYMERASE ECF-TYPE SIGMA FACTO"/>
    <property type="match status" value="1"/>
</dbReference>
<evidence type="ECO:0000259" key="6">
    <source>
        <dbReference type="Pfam" id="PF08281"/>
    </source>
</evidence>
<dbReference type="InterPro" id="IPR013325">
    <property type="entry name" value="RNA_pol_sigma_r2"/>
</dbReference>
<evidence type="ECO:0000256" key="1">
    <source>
        <dbReference type="ARBA" id="ARBA00010641"/>
    </source>
</evidence>
<dbReference type="Gene3D" id="1.10.1740.10">
    <property type="match status" value="1"/>
</dbReference>
<keyword evidence="3" id="KW-0731">Sigma factor</keyword>
<keyword evidence="2" id="KW-0805">Transcription regulation</keyword>
<proteinExistence type="inferred from homology"/>
<keyword evidence="4" id="KW-0804">Transcription</keyword>
<dbReference type="Pfam" id="PF04542">
    <property type="entry name" value="Sigma70_r2"/>
    <property type="match status" value="1"/>
</dbReference>
<dbReference type="RefSeq" id="WP_175131446.1">
    <property type="nucleotide sequence ID" value="NZ_CADIJV010000002.1"/>
</dbReference>
<dbReference type="GO" id="GO:0016987">
    <property type="term" value="F:sigma factor activity"/>
    <property type="evidence" value="ECO:0007669"/>
    <property type="project" value="UniProtKB-KW"/>
</dbReference>
<dbReference type="InterPro" id="IPR013324">
    <property type="entry name" value="RNA_pol_sigma_r3/r4-like"/>
</dbReference>
<dbReference type="Pfam" id="PF08281">
    <property type="entry name" value="Sigma70_r4_2"/>
    <property type="match status" value="1"/>
</dbReference>
<feature type="domain" description="RNA polymerase sigma-70 region 2" evidence="5">
    <location>
        <begin position="15"/>
        <end position="81"/>
    </location>
</feature>
<dbReference type="InterPro" id="IPR014284">
    <property type="entry name" value="RNA_pol_sigma-70_dom"/>
</dbReference>
<evidence type="ECO:0000256" key="4">
    <source>
        <dbReference type="ARBA" id="ARBA00023163"/>
    </source>
</evidence>
<dbReference type="InterPro" id="IPR013249">
    <property type="entry name" value="RNA_pol_sigma70_r4_t2"/>
</dbReference>
<dbReference type="InterPro" id="IPR039425">
    <property type="entry name" value="RNA_pol_sigma-70-like"/>
</dbReference>
<reference evidence="7 8" key="1">
    <citation type="submission" date="2020-04" db="EMBL/GenBank/DDBJ databases">
        <authorList>
            <person name="De Canck E."/>
        </authorList>
    </citation>
    <scope>NUCLEOTIDE SEQUENCE [LARGE SCALE GENOMIC DNA]</scope>
    <source>
        <strain evidence="7 8">LMG 26788</strain>
    </source>
</reference>
<protein>
    <submittedName>
        <fullName evidence="7">Putative RNA polymerase sigma factor FecI</fullName>
    </submittedName>
</protein>
<dbReference type="Proteomes" id="UP000494203">
    <property type="component" value="Unassembled WGS sequence"/>
</dbReference>
<evidence type="ECO:0000256" key="2">
    <source>
        <dbReference type="ARBA" id="ARBA00023015"/>
    </source>
</evidence>
<dbReference type="Gene3D" id="1.10.10.10">
    <property type="entry name" value="Winged helix-like DNA-binding domain superfamily/Winged helix DNA-binding domain"/>
    <property type="match status" value="1"/>
</dbReference>
<dbReference type="SUPFAM" id="SSF88659">
    <property type="entry name" value="Sigma3 and sigma4 domains of RNA polymerase sigma factors"/>
    <property type="match status" value="1"/>
</dbReference>
<dbReference type="AlphaFoldDB" id="A0A6S7BSJ1"/>
<dbReference type="NCBIfam" id="TIGR02937">
    <property type="entry name" value="sigma70-ECF"/>
    <property type="match status" value="1"/>
</dbReference>